<name>A0ABS2EMK2_9LACO</name>
<evidence type="ECO:0000256" key="4">
    <source>
        <dbReference type="ARBA" id="ARBA00023136"/>
    </source>
</evidence>
<comment type="caution">
    <text evidence="6">The sequence shown here is derived from an EMBL/GenBank/DDBJ whole genome shotgun (WGS) entry which is preliminary data.</text>
</comment>
<evidence type="ECO:0000256" key="1">
    <source>
        <dbReference type="ARBA" id="ARBA00004127"/>
    </source>
</evidence>
<reference evidence="6 7" key="1">
    <citation type="journal article" date="2021" name="Sci. Rep.">
        <title>The distribution of antibiotic resistance genes in chicken gut microbiota commensals.</title>
        <authorList>
            <person name="Juricova H."/>
            <person name="Matiasovicova J."/>
            <person name="Kubasova T."/>
            <person name="Cejkova D."/>
            <person name="Rychlik I."/>
        </authorList>
    </citation>
    <scope>NUCLEOTIDE SEQUENCE [LARGE SCALE GENOMIC DNA]</scope>
    <source>
        <strain evidence="6 7">An810</strain>
    </source>
</reference>
<evidence type="ECO:0000313" key="7">
    <source>
        <dbReference type="Proteomes" id="UP000776629"/>
    </source>
</evidence>
<feature type="transmembrane region" description="Helical" evidence="5">
    <location>
        <begin position="20"/>
        <end position="40"/>
    </location>
</feature>
<keyword evidence="4 5" id="KW-0472">Membrane</keyword>
<dbReference type="InterPro" id="IPR008217">
    <property type="entry name" value="Ccc1_fam"/>
</dbReference>
<dbReference type="PANTHER" id="PTHR31851">
    <property type="entry name" value="FE(2+)/MN(2+) TRANSPORTER PCL1"/>
    <property type="match status" value="1"/>
</dbReference>
<feature type="transmembrane region" description="Helical" evidence="5">
    <location>
        <begin position="161"/>
        <end position="180"/>
    </location>
</feature>
<feature type="transmembrane region" description="Helical" evidence="5">
    <location>
        <begin position="52"/>
        <end position="77"/>
    </location>
</feature>
<evidence type="ECO:0000256" key="5">
    <source>
        <dbReference type="SAM" id="Phobius"/>
    </source>
</evidence>
<dbReference type="Pfam" id="PF01988">
    <property type="entry name" value="VIT1"/>
    <property type="match status" value="1"/>
</dbReference>
<evidence type="ECO:0000256" key="2">
    <source>
        <dbReference type="ARBA" id="ARBA00022692"/>
    </source>
</evidence>
<proteinExistence type="predicted"/>
<evidence type="ECO:0000313" key="6">
    <source>
        <dbReference type="EMBL" id="MBM6753610.1"/>
    </source>
</evidence>
<sequence>MSIVNVFKIKAHRFWDSINVIRASILGANDGIISISGIVLGATGANLNSKALFISGLMGTISGACSMAGGEWISVSAQRDIQLKTMESHPQTLKQSDLLMPIHAAISSFLSFFVGALIPLLAMTLADRSLRVITTLGAMLLALALNATISTYQANVSTPRMVIRNLVVGLVTTLIAYLLGASI</sequence>
<comment type="subcellular location">
    <subcellularLocation>
        <location evidence="1">Endomembrane system</location>
        <topology evidence="1">Multi-pass membrane protein</topology>
    </subcellularLocation>
</comment>
<evidence type="ECO:0000256" key="3">
    <source>
        <dbReference type="ARBA" id="ARBA00022989"/>
    </source>
</evidence>
<dbReference type="Proteomes" id="UP000776629">
    <property type="component" value="Unassembled WGS sequence"/>
</dbReference>
<feature type="transmembrane region" description="Helical" evidence="5">
    <location>
        <begin position="129"/>
        <end position="149"/>
    </location>
</feature>
<dbReference type="EMBL" id="JACJJQ010000007">
    <property type="protein sequence ID" value="MBM6753610.1"/>
    <property type="molecule type" value="Genomic_DNA"/>
</dbReference>
<organism evidence="6 7">
    <name type="scientific">Limosilactobacillus alvi</name>
    <dbReference type="NCBI Taxonomy" id="990412"/>
    <lineage>
        <taxon>Bacteria</taxon>
        <taxon>Bacillati</taxon>
        <taxon>Bacillota</taxon>
        <taxon>Bacilli</taxon>
        <taxon>Lactobacillales</taxon>
        <taxon>Lactobacillaceae</taxon>
        <taxon>Limosilactobacillus</taxon>
    </lineage>
</organism>
<keyword evidence="3 5" id="KW-1133">Transmembrane helix</keyword>
<keyword evidence="7" id="KW-1185">Reference proteome</keyword>
<protein>
    <submittedName>
        <fullName evidence="6">VIT1/CCC1 transporter family protein</fullName>
    </submittedName>
</protein>
<keyword evidence="2 5" id="KW-0812">Transmembrane</keyword>
<gene>
    <name evidence="6" type="ORF">H5993_02360</name>
</gene>
<feature type="transmembrane region" description="Helical" evidence="5">
    <location>
        <begin position="98"/>
        <end position="123"/>
    </location>
</feature>
<dbReference type="RefSeq" id="WP_180870145.1">
    <property type="nucleotide sequence ID" value="NZ_JACJJQ010000007.1"/>
</dbReference>
<accession>A0ABS2EMK2</accession>